<dbReference type="PROSITE" id="PS00108">
    <property type="entry name" value="PROTEIN_KINASE_ST"/>
    <property type="match status" value="1"/>
</dbReference>
<dbReference type="VEuPathDB" id="FungiDB:PSHT_00387"/>
<dbReference type="Proteomes" id="UP000239156">
    <property type="component" value="Unassembled WGS sequence"/>
</dbReference>
<sequence>MKSYRERRDRERITIQDNYLILGFISSGTYGKVYKAQPRNDTANMVAIKKFKPDREGEVTYTGISQSACREIMLNREILHENVTALQEVMLQDKSIYLVFEYSNHTSSFTITYEHTRGTLKSLLWQLINGVNYLHANWIVHRDLKPANILVTEHGVVKIGDLGLARSFHSPIQSLYASDKVVVTIWYRSPDLLLGARHYTASIDIWSIGCIMGELIYLRPIFKGDEAKPDPHHHHHHHHSNKKNVSGNHSSGVPFQKDQLSKIFDILGLPTKEEWPAMVHLPEYPHMTRFEKQDDKHITTMVYLQNDELQSHQSNTPSTTGGVGGGGTEGYQLMNELLRYDPTKECLH</sequence>
<feature type="compositionally biased region" description="Polar residues" evidence="21">
    <location>
        <begin position="243"/>
        <end position="252"/>
    </location>
</feature>
<comment type="caution">
    <text evidence="23">The sequence shown here is derived from an EMBL/GenBank/DDBJ whole genome shotgun (WGS) entry which is preliminary data.</text>
</comment>
<dbReference type="InterPro" id="IPR000719">
    <property type="entry name" value="Prot_kinase_dom"/>
</dbReference>
<proteinExistence type="inferred from homology"/>
<evidence type="ECO:0000256" key="8">
    <source>
        <dbReference type="ARBA" id="ARBA00022723"/>
    </source>
</evidence>
<comment type="catalytic activity">
    <reaction evidence="19">
        <text>L-seryl-[protein] + ATP = O-phospho-L-seryl-[protein] + ADP + H(+)</text>
        <dbReference type="Rhea" id="RHEA:17989"/>
        <dbReference type="Rhea" id="RHEA-COMP:9863"/>
        <dbReference type="Rhea" id="RHEA-COMP:11604"/>
        <dbReference type="ChEBI" id="CHEBI:15378"/>
        <dbReference type="ChEBI" id="CHEBI:29999"/>
        <dbReference type="ChEBI" id="CHEBI:30616"/>
        <dbReference type="ChEBI" id="CHEBI:83421"/>
        <dbReference type="ChEBI" id="CHEBI:456216"/>
        <dbReference type="EC" id="2.7.11.22"/>
    </reaction>
</comment>
<evidence type="ECO:0000256" key="13">
    <source>
        <dbReference type="ARBA" id="ARBA00023015"/>
    </source>
</evidence>
<dbReference type="EC" id="2.7.11.23" evidence="3"/>
<evidence type="ECO:0000313" key="24">
    <source>
        <dbReference type="Proteomes" id="UP000239156"/>
    </source>
</evidence>
<evidence type="ECO:0000256" key="21">
    <source>
        <dbReference type="SAM" id="MobiDB-lite"/>
    </source>
</evidence>
<keyword evidence="13" id="KW-0805">Transcription regulation</keyword>
<protein>
    <recommendedName>
        <fullName evidence="17">Cyclin-dependent kinase 8</fullName>
        <ecNumber evidence="4">2.7.11.22</ecNumber>
        <ecNumber evidence="3">2.7.11.23</ecNumber>
    </recommendedName>
</protein>
<evidence type="ECO:0000256" key="1">
    <source>
        <dbReference type="ARBA" id="ARBA00004123"/>
    </source>
</evidence>
<dbReference type="GO" id="GO:0005524">
    <property type="term" value="F:ATP binding"/>
    <property type="evidence" value="ECO:0007669"/>
    <property type="project" value="UniProtKB-KW"/>
</dbReference>
<keyword evidence="24" id="KW-1185">Reference proteome</keyword>
<evidence type="ECO:0000256" key="16">
    <source>
        <dbReference type="ARBA" id="ARBA00023242"/>
    </source>
</evidence>
<keyword evidence="9" id="KW-0547">Nucleotide-binding</keyword>
<keyword evidence="12" id="KW-0460">Magnesium</keyword>
<dbReference type="EMBL" id="PKSL01000042">
    <property type="protein sequence ID" value="POW10967.1"/>
    <property type="molecule type" value="Genomic_DNA"/>
</dbReference>
<organism evidence="23 24">
    <name type="scientific">Puccinia striiformis</name>
    <dbReference type="NCBI Taxonomy" id="27350"/>
    <lineage>
        <taxon>Eukaryota</taxon>
        <taxon>Fungi</taxon>
        <taxon>Dikarya</taxon>
        <taxon>Basidiomycota</taxon>
        <taxon>Pucciniomycotina</taxon>
        <taxon>Pucciniomycetes</taxon>
        <taxon>Pucciniales</taxon>
        <taxon>Pucciniaceae</taxon>
        <taxon>Puccinia</taxon>
    </lineage>
</organism>
<evidence type="ECO:0000256" key="12">
    <source>
        <dbReference type="ARBA" id="ARBA00022842"/>
    </source>
</evidence>
<evidence type="ECO:0000256" key="6">
    <source>
        <dbReference type="ARBA" id="ARBA00022527"/>
    </source>
</evidence>
<comment type="subcellular location">
    <subcellularLocation>
        <location evidence="1">Nucleus</location>
    </subcellularLocation>
</comment>
<evidence type="ECO:0000256" key="7">
    <source>
        <dbReference type="ARBA" id="ARBA00022679"/>
    </source>
</evidence>
<keyword evidence="15" id="KW-0804">Transcription</keyword>
<keyword evidence="7" id="KW-0808">Transferase</keyword>
<keyword evidence="11" id="KW-0067">ATP-binding</keyword>
<dbReference type="InterPro" id="IPR008271">
    <property type="entry name" value="Ser/Thr_kinase_AS"/>
</dbReference>
<evidence type="ECO:0000256" key="10">
    <source>
        <dbReference type="ARBA" id="ARBA00022777"/>
    </source>
</evidence>
<accession>A0A2S4VN42</accession>
<comment type="catalytic activity">
    <reaction evidence="20">
        <text>[DNA-directed RNA polymerase] + ATP = phospho-[DNA-directed RNA polymerase] + ADP + H(+)</text>
        <dbReference type="Rhea" id="RHEA:10216"/>
        <dbReference type="Rhea" id="RHEA-COMP:11321"/>
        <dbReference type="Rhea" id="RHEA-COMP:11322"/>
        <dbReference type="ChEBI" id="CHEBI:15378"/>
        <dbReference type="ChEBI" id="CHEBI:30616"/>
        <dbReference type="ChEBI" id="CHEBI:43176"/>
        <dbReference type="ChEBI" id="CHEBI:68546"/>
        <dbReference type="ChEBI" id="CHEBI:456216"/>
        <dbReference type="EC" id="2.7.11.23"/>
    </reaction>
</comment>
<feature type="region of interest" description="Disordered" evidence="21">
    <location>
        <begin position="227"/>
        <end position="252"/>
    </location>
</feature>
<dbReference type="GO" id="GO:0008353">
    <property type="term" value="F:RNA polymerase II CTD heptapeptide repeat kinase activity"/>
    <property type="evidence" value="ECO:0007669"/>
    <property type="project" value="UniProtKB-EC"/>
</dbReference>
<feature type="domain" description="Protein kinase" evidence="22">
    <location>
        <begin position="19"/>
        <end position="348"/>
    </location>
</feature>
<dbReference type="PANTHER" id="PTHR24056">
    <property type="entry name" value="CELL DIVISION PROTEIN KINASE"/>
    <property type="match status" value="1"/>
</dbReference>
<dbReference type="VEuPathDB" id="FungiDB:PSTT_05628"/>
<keyword evidence="8" id="KW-0479">Metal-binding</keyword>
<evidence type="ECO:0000256" key="2">
    <source>
        <dbReference type="ARBA" id="ARBA00006485"/>
    </source>
</evidence>
<dbReference type="Gene3D" id="1.10.510.10">
    <property type="entry name" value="Transferase(Phosphotransferase) domain 1"/>
    <property type="match status" value="1"/>
</dbReference>
<evidence type="ECO:0000256" key="5">
    <source>
        <dbReference type="ARBA" id="ARBA00022491"/>
    </source>
</evidence>
<name>A0A2S4VN42_9BASI</name>
<comment type="catalytic activity">
    <reaction evidence="18">
        <text>L-threonyl-[protein] + ATP = O-phospho-L-threonyl-[protein] + ADP + H(+)</text>
        <dbReference type="Rhea" id="RHEA:46608"/>
        <dbReference type="Rhea" id="RHEA-COMP:11060"/>
        <dbReference type="Rhea" id="RHEA-COMP:11605"/>
        <dbReference type="ChEBI" id="CHEBI:15378"/>
        <dbReference type="ChEBI" id="CHEBI:30013"/>
        <dbReference type="ChEBI" id="CHEBI:30616"/>
        <dbReference type="ChEBI" id="CHEBI:61977"/>
        <dbReference type="ChEBI" id="CHEBI:456216"/>
        <dbReference type="EC" id="2.7.11.22"/>
    </reaction>
</comment>
<dbReference type="EC" id="2.7.11.22" evidence="4"/>
<evidence type="ECO:0000256" key="17">
    <source>
        <dbReference type="ARBA" id="ARBA00041823"/>
    </source>
</evidence>
<evidence type="ECO:0000256" key="18">
    <source>
        <dbReference type="ARBA" id="ARBA00047811"/>
    </source>
</evidence>
<feature type="compositionally biased region" description="Basic residues" evidence="21">
    <location>
        <begin position="231"/>
        <end position="242"/>
    </location>
</feature>
<dbReference type="GO" id="GO:0016592">
    <property type="term" value="C:mediator complex"/>
    <property type="evidence" value="ECO:0007669"/>
    <property type="project" value="TreeGrafter"/>
</dbReference>
<dbReference type="Pfam" id="PF00069">
    <property type="entry name" value="Pkinase"/>
    <property type="match status" value="1"/>
</dbReference>
<gene>
    <name evidence="23" type="ORF">PSTT_05628</name>
</gene>
<evidence type="ECO:0000256" key="20">
    <source>
        <dbReference type="ARBA" id="ARBA00049280"/>
    </source>
</evidence>
<keyword evidence="10" id="KW-0418">Kinase</keyword>
<dbReference type="PANTHER" id="PTHR24056:SF495">
    <property type="entry name" value="CYCLIN-DEPENDENT KINASE 8-RELATED"/>
    <property type="match status" value="1"/>
</dbReference>
<dbReference type="AlphaFoldDB" id="A0A2S4VN42"/>
<dbReference type="Gene3D" id="3.30.200.20">
    <property type="entry name" value="Phosphorylase Kinase, domain 1"/>
    <property type="match status" value="1"/>
</dbReference>
<dbReference type="InterPro" id="IPR050108">
    <property type="entry name" value="CDK"/>
</dbReference>
<evidence type="ECO:0000256" key="11">
    <source>
        <dbReference type="ARBA" id="ARBA00022840"/>
    </source>
</evidence>
<evidence type="ECO:0000256" key="19">
    <source>
        <dbReference type="ARBA" id="ARBA00048367"/>
    </source>
</evidence>
<dbReference type="SMART" id="SM00220">
    <property type="entry name" value="S_TKc"/>
    <property type="match status" value="1"/>
</dbReference>
<evidence type="ECO:0000259" key="22">
    <source>
        <dbReference type="PROSITE" id="PS50011"/>
    </source>
</evidence>
<keyword evidence="6" id="KW-0723">Serine/threonine-protein kinase</keyword>
<comment type="similarity">
    <text evidence="2">Belongs to the protein kinase superfamily. CMGC Ser/Thr protein kinase family. CDC2/CDKX subfamily.</text>
</comment>
<dbReference type="GO" id="GO:0046872">
    <property type="term" value="F:metal ion binding"/>
    <property type="evidence" value="ECO:0007669"/>
    <property type="project" value="UniProtKB-KW"/>
</dbReference>
<evidence type="ECO:0000256" key="4">
    <source>
        <dbReference type="ARBA" id="ARBA00012425"/>
    </source>
</evidence>
<keyword evidence="5" id="KW-0678">Repressor</keyword>
<dbReference type="SUPFAM" id="SSF56112">
    <property type="entry name" value="Protein kinase-like (PK-like)"/>
    <property type="match status" value="1"/>
</dbReference>
<evidence type="ECO:0000256" key="9">
    <source>
        <dbReference type="ARBA" id="ARBA00022741"/>
    </source>
</evidence>
<reference evidence="23" key="1">
    <citation type="submission" date="2017-12" db="EMBL/GenBank/DDBJ databases">
        <title>Gene loss provides genomic basis for host adaptation in cereal stripe rust fungi.</title>
        <authorList>
            <person name="Xia C."/>
        </authorList>
    </citation>
    <scope>NUCLEOTIDE SEQUENCE [LARGE SCALE GENOMIC DNA]</scope>
    <source>
        <strain evidence="23">93-210</strain>
    </source>
</reference>
<dbReference type="InterPro" id="IPR011009">
    <property type="entry name" value="Kinase-like_dom_sf"/>
</dbReference>
<evidence type="ECO:0000313" key="23">
    <source>
        <dbReference type="EMBL" id="POW10967.1"/>
    </source>
</evidence>
<evidence type="ECO:0000256" key="14">
    <source>
        <dbReference type="ARBA" id="ARBA00023159"/>
    </source>
</evidence>
<keyword evidence="14" id="KW-0010">Activator</keyword>
<evidence type="ECO:0000256" key="15">
    <source>
        <dbReference type="ARBA" id="ARBA00023163"/>
    </source>
</evidence>
<dbReference type="GO" id="GO:0004693">
    <property type="term" value="F:cyclin-dependent protein serine/threonine kinase activity"/>
    <property type="evidence" value="ECO:0007669"/>
    <property type="project" value="UniProtKB-EC"/>
</dbReference>
<keyword evidence="16" id="KW-0539">Nucleus</keyword>
<feature type="region of interest" description="Disordered" evidence="21">
    <location>
        <begin position="310"/>
        <end position="330"/>
    </location>
</feature>
<evidence type="ECO:0000256" key="3">
    <source>
        <dbReference type="ARBA" id="ARBA00012409"/>
    </source>
</evidence>
<dbReference type="PROSITE" id="PS50011">
    <property type="entry name" value="PROTEIN_KINASE_DOM"/>
    <property type="match status" value="1"/>
</dbReference>
<dbReference type="FunFam" id="1.10.510.10:FF:000408">
    <property type="entry name" value="Serine/threonine-protein kinase SSN3"/>
    <property type="match status" value="1"/>
</dbReference>